<dbReference type="PANTHER" id="PTHR36444:SF2">
    <property type="entry name" value="TRANSCRIPTIONAL REGULATOR PROTEIN YOBU-RELATED"/>
    <property type="match status" value="1"/>
</dbReference>
<dbReference type="InterPro" id="IPR011256">
    <property type="entry name" value="Reg_factor_effector_dom_sf"/>
</dbReference>
<dbReference type="PANTHER" id="PTHR36444">
    <property type="entry name" value="TRANSCRIPTIONAL REGULATOR PROTEIN YOBU-RELATED"/>
    <property type="match status" value="1"/>
</dbReference>
<protein>
    <submittedName>
        <fullName evidence="2">AraC family transcriptional regulator</fullName>
    </submittedName>
</protein>
<keyword evidence="3" id="KW-1185">Reference proteome</keyword>
<name>A0A6N7W6N9_9ACTO</name>
<dbReference type="SUPFAM" id="SSF55136">
    <property type="entry name" value="Probable bacterial effector-binding domain"/>
    <property type="match status" value="1"/>
</dbReference>
<dbReference type="InterPro" id="IPR029441">
    <property type="entry name" value="Cass2"/>
</dbReference>
<dbReference type="InterPro" id="IPR053182">
    <property type="entry name" value="YobU-like_regulator"/>
</dbReference>
<evidence type="ECO:0000313" key="3">
    <source>
        <dbReference type="Proteomes" id="UP000470875"/>
    </source>
</evidence>
<evidence type="ECO:0000259" key="1">
    <source>
        <dbReference type="Pfam" id="PF14526"/>
    </source>
</evidence>
<feature type="domain" description="Integron-associated effector binding protein" evidence="1">
    <location>
        <begin position="20"/>
        <end position="150"/>
    </location>
</feature>
<sequence length="166" mass="18911">MYSIVKSTKSDQEIRLPRFVIGHAVRTRNDIESSDRALIPELWQRVVADDVLTNLPGRVGEEYFAVINDYETDQHSHFTKVIGVGVDHLVDIPQDLVAVSIPHKRRNVFEALADMPAALAEAWDRVWEKHPYLPTNRRGGTDIEVHYPDGDILILAAYQDDEEIPE</sequence>
<organism evidence="2 3">
    <name type="scientific">Scrofimicrobium canadense</name>
    <dbReference type="NCBI Taxonomy" id="2652290"/>
    <lineage>
        <taxon>Bacteria</taxon>
        <taxon>Bacillati</taxon>
        <taxon>Actinomycetota</taxon>
        <taxon>Actinomycetes</taxon>
        <taxon>Actinomycetales</taxon>
        <taxon>Actinomycetaceae</taxon>
        <taxon>Scrofimicrobium</taxon>
    </lineage>
</organism>
<comment type="caution">
    <text evidence="2">The sequence shown here is derived from an EMBL/GenBank/DDBJ whole genome shotgun (WGS) entry which is preliminary data.</text>
</comment>
<evidence type="ECO:0000313" key="2">
    <source>
        <dbReference type="EMBL" id="MSS84935.1"/>
    </source>
</evidence>
<dbReference type="EMBL" id="VULO01000011">
    <property type="protein sequence ID" value="MSS84935.1"/>
    <property type="molecule type" value="Genomic_DNA"/>
</dbReference>
<dbReference type="AlphaFoldDB" id="A0A6N7W6N9"/>
<dbReference type="Pfam" id="PF14526">
    <property type="entry name" value="Cass2"/>
    <property type="match status" value="1"/>
</dbReference>
<proteinExistence type="predicted"/>
<dbReference type="Proteomes" id="UP000470875">
    <property type="component" value="Unassembled WGS sequence"/>
</dbReference>
<reference evidence="2 3" key="1">
    <citation type="submission" date="2019-08" db="EMBL/GenBank/DDBJ databases">
        <title>In-depth cultivation of the pig gut microbiome towards novel bacterial diversity and tailored functional studies.</title>
        <authorList>
            <person name="Wylensek D."/>
            <person name="Hitch T.C.A."/>
            <person name="Clavel T."/>
        </authorList>
    </citation>
    <scope>NUCLEOTIDE SEQUENCE [LARGE SCALE GENOMIC DNA]</scope>
    <source>
        <strain evidence="2 3">WB03_NA08</strain>
    </source>
</reference>
<accession>A0A6N7W6N9</accession>
<gene>
    <name evidence="2" type="ORF">FYJ24_09200</name>
</gene>
<dbReference type="Gene3D" id="3.20.80.10">
    <property type="entry name" value="Regulatory factor, effector binding domain"/>
    <property type="match status" value="1"/>
</dbReference>
<dbReference type="RefSeq" id="WP_154545745.1">
    <property type="nucleotide sequence ID" value="NZ_VULO01000011.1"/>
</dbReference>